<evidence type="ECO:0000256" key="1">
    <source>
        <dbReference type="SAM" id="Phobius"/>
    </source>
</evidence>
<keyword evidence="3" id="KW-1185">Reference proteome</keyword>
<name>A0A097P919_9ABAC</name>
<organism evidence="2 3">
    <name type="scientific">Sucra jujuba nucleopolyhedrovirus</name>
    <dbReference type="NCBI Taxonomy" id="1563660"/>
    <lineage>
        <taxon>Viruses</taxon>
        <taxon>Viruses incertae sedis</taxon>
        <taxon>Naldaviricetes</taxon>
        <taxon>Lefavirales</taxon>
        <taxon>Baculoviridae</taxon>
        <taxon>Alphabaculovirus</taxon>
        <taxon>Alphabaculovirus sujujubae</taxon>
    </lineage>
</organism>
<dbReference type="Pfam" id="PF07280">
    <property type="entry name" value="Ac110_PIF"/>
    <property type="match status" value="1"/>
</dbReference>
<accession>A0A097P919</accession>
<sequence length="57" mass="6712">MVYIVLAIFVFAVAVVLLILLKINKFQVQRYVYSQYNYIPESLISFVEVYSLKPDHI</sequence>
<dbReference type="EMBL" id="KJ676450">
    <property type="protein sequence ID" value="AIU41327.1"/>
    <property type="molecule type" value="Genomic_DNA"/>
</dbReference>
<proteinExistence type="predicted"/>
<dbReference type="KEGG" id="vg:26382543"/>
<keyword evidence="1" id="KW-0812">Transmembrane</keyword>
<keyword evidence="1" id="KW-0472">Membrane</keyword>
<feature type="transmembrane region" description="Helical" evidence="1">
    <location>
        <begin position="6"/>
        <end position="23"/>
    </location>
</feature>
<dbReference type="RefSeq" id="YP_009186779.1">
    <property type="nucleotide sequence ID" value="NC_028636.1"/>
</dbReference>
<dbReference type="OrthoDB" id="25768at10239"/>
<dbReference type="GeneID" id="26382543"/>
<keyword evidence="1" id="KW-1133">Transmembrane helix</keyword>
<evidence type="ECO:0000313" key="3">
    <source>
        <dbReference type="Proteomes" id="UP000201917"/>
    </source>
</evidence>
<dbReference type="Proteomes" id="UP000201917">
    <property type="component" value="Segment"/>
</dbReference>
<protein>
    <submittedName>
        <fullName evidence="2">Ac110</fullName>
    </submittedName>
</protein>
<reference evidence="2 3" key="1">
    <citation type="journal article" date="2014" name="PLoS ONE">
        <title>Genomic Sequencing and Analysis of Sucra jujuba Nucleopolyhedrovirus.</title>
        <authorList>
            <person name="Liu X."/>
            <person name="Yin F."/>
            <person name="Zhu Z."/>
            <person name="Hou D."/>
            <person name="Wang J."/>
            <person name="Zhang L."/>
            <person name="Wang M."/>
            <person name="Wang H."/>
            <person name="Hu Z."/>
            <person name="Deng F."/>
        </authorList>
    </citation>
    <scope>NUCLEOTIDE SEQUENCE [LARGE SCALE GENOMIC DNA]</scope>
    <source>
        <strain evidence="2">473</strain>
    </source>
</reference>
<dbReference type="InterPro" id="IPR009903">
    <property type="entry name" value="AcMNPV_AC110"/>
</dbReference>
<evidence type="ECO:0000313" key="2">
    <source>
        <dbReference type="EMBL" id="AIU41327.1"/>
    </source>
</evidence>